<dbReference type="AlphaFoldDB" id="A0A4P9XV65"/>
<dbReference type="SMART" id="SM00717">
    <property type="entry name" value="SANT"/>
    <property type="match status" value="1"/>
</dbReference>
<keyword evidence="3" id="KW-1185">Reference proteome</keyword>
<dbReference type="InterPro" id="IPR009057">
    <property type="entry name" value="Homeodomain-like_sf"/>
</dbReference>
<sequence>EQLAERQRWIQQMRLQFCVRSEFEQTRHLVHEDGTLNQAYFRPDPALFQPTTERRWTDKERQLLIQGIGKHGIGHFREISEELLPAWSTNDLRVKCIRLIGRQNLQLYRDWRGDAAAIQREYERNRDIGLKLNAWKSGALVYDDDGKV</sequence>
<evidence type="ECO:0000313" key="2">
    <source>
        <dbReference type="EMBL" id="RKP10155.1"/>
    </source>
</evidence>
<evidence type="ECO:0000313" key="3">
    <source>
        <dbReference type="Proteomes" id="UP000271241"/>
    </source>
</evidence>
<dbReference type="Proteomes" id="UP000271241">
    <property type="component" value="Unassembled WGS sequence"/>
</dbReference>
<proteinExistence type="predicted"/>
<accession>A0A4P9XV65</accession>
<dbReference type="SUPFAM" id="SSF46689">
    <property type="entry name" value="Homeodomain-like"/>
    <property type="match status" value="1"/>
</dbReference>
<feature type="non-terminal residue" evidence="2">
    <location>
        <position position="148"/>
    </location>
</feature>
<gene>
    <name evidence="2" type="ORF">THASP1DRAFT_8833</name>
</gene>
<dbReference type="CDD" id="cd00167">
    <property type="entry name" value="SANT"/>
    <property type="match status" value="1"/>
</dbReference>
<dbReference type="OrthoDB" id="608866at2759"/>
<feature type="domain" description="Myb-like" evidence="1">
    <location>
        <begin position="52"/>
        <end position="102"/>
    </location>
</feature>
<dbReference type="STRING" id="78915.A0A4P9XV65"/>
<dbReference type="EMBL" id="KZ992467">
    <property type="protein sequence ID" value="RKP10155.1"/>
    <property type="molecule type" value="Genomic_DNA"/>
</dbReference>
<feature type="non-terminal residue" evidence="2">
    <location>
        <position position="1"/>
    </location>
</feature>
<evidence type="ECO:0000259" key="1">
    <source>
        <dbReference type="SMART" id="SM00717"/>
    </source>
</evidence>
<dbReference type="Gene3D" id="1.10.10.60">
    <property type="entry name" value="Homeodomain-like"/>
    <property type="match status" value="1"/>
</dbReference>
<name>A0A4P9XV65_9FUNG</name>
<dbReference type="InterPro" id="IPR001005">
    <property type="entry name" value="SANT/Myb"/>
</dbReference>
<reference evidence="3" key="1">
    <citation type="journal article" date="2018" name="Nat. Microbiol.">
        <title>Leveraging single-cell genomics to expand the fungal tree of life.</title>
        <authorList>
            <person name="Ahrendt S.R."/>
            <person name="Quandt C.A."/>
            <person name="Ciobanu D."/>
            <person name="Clum A."/>
            <person name="Salamov A."/>
            <person name="Andreopoulos B."/>
            <person name="Cheng J.F."/>
            <person name="Woyke T."/>
            <person name="Pelin A."/>
            <person name="Henrissat B."/>
            <person name="Reynolds N.K."/>
            <person name="Benny G.L."/>
            <person name="Smith M.E."/>
            <person name="James T.Y."/>
            <person name="Grigoriev I.V."/>
        </authorList>
    </citation>
    <scope>NUCLEOTIDE SEQUENCE [LARGE SCALE GENOMIC DNA]</scope>
    <source>
        <strain evidence="3">RSA 1356</strain>
    </source>
</reference>
<protein>
    <recommendedName>
        <fullName evidence="1">Myb-like domain-containing protein</fullName>
    </recommendedName>
</protein>
<organism evidence="2 3">
    <name type="scientific">Thamnocephalis sphaerospora</name>
    <dbReference type="NCBI Taxonomy" id="78915"/>
    <lineage>
        <taxon>Eukaryota</taxon>
        <taxon>Fungi</taxon>
        <taxon>Fungi incertae sedis</taxon>
        <taxon>Zoopagomycota</taxon>
        <taxon>Zoopagomycotina</taxon>
        <taxon>Zoopagomycetes</taxon>
        <taxon>Zoopagales</taxon>
        <taxon>Sigmoideomycetaceae</taxon>
        <taxon>Thamnocephalis</taxon>
    </lineage>
</organism>